<name>A0A2A6CKN9_PRIPA</name>
<accession>A0A2A6CKN9</accession>
<accession>A0A8R1U7Y4</accession>
<dbReference type="EnsemblMetazoa" id="PPA10851.1">
    <property type="protein sequence ID" value="PPA10851.1"/>
    <property type="gene ID" value="WBGene00100405"/>
</dbReference>
<organism evidence="1 2">
    <name type="scientific">Pristionchus pacificus</name>
    <name type="common">Parasitic nematode worm</name>
    <dbReference type="NCBI Taxonomy" id="54126"/>
    <lineage>
        <taxon>Eukaryota</taxon>
        <taxon>Metazoa</taxon>
        <taxon>Ecdysozoa</taxon>
        <taxon>Nematoda</taxon>
        <taxon>Chromadorea</taxon>
        <taxon>Rhabditida</taxon>
        <taxon>Rhabditina</taxon>
        <taxon>Diplogasteromorpha</taxon>
        <taxon>Diplogasteroidea</taxon>
        <taxon>Neodiplogasteridae</taxon>
        <taxon>Pristionchus</taxon>
    </lineage>
</organism>
<dbReference type="AlphaFoldDB" id="A0A2A6CKN9"/>
<reference evidence="2" key="1">
    <citation type="journal article" date="2008" name="Nat. Genet.">
        <title>The Pristionchus pacificus genome provides a unique perspective on nematode lifestyle and parasitism.</title>
        <authorList>
            <person name="Dieterich C."/>
            <person name="Clifton S.W."/>
            <person name="Schuster L.N."/>
            <person name="Chinwalla A."/>
            <person name="Delehaunty K."/>
            <person name="Dinkelacker I."/>
            <person name="Fulton L."/>
            <person name="Fulton R."/>
            <person name="Godfrey J."/>
            <person name="Minx P."/>
            <person name="Mitreva M."/>
            <person name="Roeseler W."/>
            <person name="Tian H."/>
            <person name="Witte H."/>
            <person name="Yang S.P."/>
            <person name="Wilson R.K."/>
            <person name="Sommer R.J."/>
        </authorList>
    </citation>
    <scope>NUCLEOTIDE SEQUENCE [LARGE SCALE GENOMIC DNA]</scope>
    <source>
        <strain evidence="2">PS312</strain>
    </source>
</reference>
<proteinExistence type="predicted"/>
<sequence length="104" mass="11434">MNHFILVVFVIVSVRAAEWSAWTETPDSPCSDICGYCGVRVTAVRNCSELYKCFGIAQKYEECAPTMCRFPRNTCCAGYVKGVVGKEFQCVAASATMKAKTKLS</sequence>
<dbReference type="OrthoDB" id="5838645at2759"/>
<gene>
    <name evidence="1" type="primary">WBGene00100405</name>
</gene>
<dbReference type="PANTHER" id="PTHR31507:SF3">
    <property type="entry name" value="TIL DOMAIN-CONTAINING PROTEIN"/>
    <property type="match status" value="1"/>
</dbReference>
<dbReference type="Proteomes" id="UP000005239">
    <property type="component" value="Unassembled WGS sequence"/>
</dbReference>
<evidence type="ECO:0000313" key="1">
    <source>
        <dbReference type="EnsemblMetazoa" id="PPA10851.1"/>
    </source>
</evidence>
<dbReference type="PANTHER" id="PTHR31507">
    <property type="entry name" value="PROTEIN CBG15923"/>
    <property type="match status" value="1"/>
</dbReference>
<evidence type="ECO:0000313" key="2">
    <source>
        <dbReference type="Proteomes" id="UP000005239"/>
    </source>
</evidence>
<keyword evidence="2" id="KW-1185">Reference proteome</keyword>
<reference evidence="1" key="2">
    <citation type="submission" date="2022-06" db="UniProtKB">
        <authorList>
            <consortium name="EnsemblMetazoa"/>
        </authorList>
    </citation>
    <scope>IDENTIFICATION</scope>
    <source>
        <strain evidence="1">PS312</strain>
    </source>
</reference>
<protein>
    <submittedName>
        <fullName evidence="1">Uncharacterized protein</fullName>
    </submittedName>
</protein>